<feature type="compositionally biased region" description="Basic and acidic residues" evidence="2">
    <location>
        <begin position="41"/>
        <end position="50"/>
    </location>
</feature>
<reference evidence="3 4" key="1">
    <citation type="journal article" date="2015" name="Environ. Microbiol.">
        <title>Metagenome sequence of Elaphomyces granulatus from sporocarp tissue reveals Ascomycota ectomycorrhizal fingerprints of genome expansion and a Proteobacteria-rich microbiome.</title>
        <authorList>
            <person name="Quandt C.A."/>
            <person name="Kohler A."/>
            <person name="Hesse C.N."/>
            <person name="Sharpton T.J."/>
            <person name="Martin F."/>
            <person name="Spatafora J.W."/>
        </authorList>
    </citation>
    <scope>NUCLEOTIDE SEQUENCE [LARGE SCALE GENOMIC DNA]</scope>
    <source>
        <strain evidence="3 4">OSC145934</strain>
    </source>
</reference>
<dbReference type="InterPro" id="IPR008862">
    <property type="entry name" value="Tcp11"/>
</dbReference>
<dbReference type="PANTHER" id="PTHR12832:SF11">
    <property type="entry name" value="LD23868P"/>
    <property type="match status" value="1"/>
</dbReference>
<comment type="caution">
    <text evidence="3">The sequence shown here is derived from an EMBL/GenBank/DDBJ whole genome shotgun (WGS) entry which is preliminary data.</text>
</comment>
<dbReference type="Proteomes" id="UP000243515">
    <property type="component" value="Unassembled WGS sequence"/>
</dbReference>
<evidence type="ECO:0000256" key="2">
    <source>
        <dbReference type="SAM" id="MobiDB-lite"/>
    </source>
</evidence>
<proteinExistence type="inferred from homology"/>
<evidence type="ECO:0000256" key="1">
    <source>
        <dbReference type="ARBA" id="ARBA00010954"/>
    </source>
</evidence>
<dbReference type="OrthoDB" id="276323at2759"/>
<dbReference type="AlphaFoldDB" id="A0A232LTB8"/>
<comment type="similarity">
    <text evidence="1">Belongs to the TCP11 family.</text>
</comment>
<feature type="compositionally biased region" description="Basic residues" evidence="2">
    <location>
        <begin position="1"/>
        <end position="11"/>
    </location>
</feature>
<sequence>MNFQKTRKSKRDARETHEETSECGAEGCCRSGESSDPEDEGLQHRQNENKRVLARIDQGRHPIKRSFRRNPSKVSLASSPVARDCSMLRGEASKKLIVPKAMGLDTKKLNLLRAAEQFPPVTKASLGELDVERTVSNINLRMDVNFDSDLHFQPEEKTERQRASATEYWEALAIEMSIYAFCAQKKPDQILDDTEQVVFKPRLPAMFETLQDVLKTLVPEHNHPTVMQSLDVPLLMQQVEKGVLDLERLSEWLARILTMHCAPMRDEWANRMAEQIRAGFRMQDMEKIASGLETLFVILEAMKLDVANHQIRRLRVELINDTILFLQSYFFIRLSTKEFNVEESKIWYLNLERRESQCSKEESETDHFQNAAVMFRGLTDLLLQFDQPRSFPNTFHFDSGRLWLLRSHIQRLINRDICWSVLVHFNNQERPPSSQIDIYSNFCDRISPLLDRGDDDPQGTTHVPDFTSLALEFARTIRGSHDRNNMVADDFVTRIEKKLESRLSEESDWFLRTQTATKEKLLGNTLTFAKKYLQMSPYEIWKSQSRNRFLNQAQPSQRYIDLEAIAMRLAHIGVLHWRVWGPLLYLRDSPNDI</sequence>
<evidence type="ECO:0000313" key="4">
    <source>
        <dbReference type="Proteomes" id="UP000243515"/>
    </source>
</evidence>
<dbReference type="GO" id="GO:0010737">
    <property type="term" value="P:protein kinase A signaling"/>
    <property type="evidence" value="ECO:0007669"/>
    <property type="project" value="TreeGrafter"/>
</dbReference>
<evidence type="ECO:0000313" key="3">
    <source>
        <dbReference type="EMBL" id="OXV07366.1"/>
    </source>
</evidence>
<evidence type="ECO:0008006" key="5">
    <source>
        <dbReference type="Google" id="ProtNLM"/>
    </source>
</evidence>
<dbReference type="EMBL" id="NPHW01004908">
    <property type="protein sequence ID" value="OXV07366.1"/>
    <property type="molecule type" value="Genomic_DNA"/>
</dbReference>
<protein>
    <recommendedName>
        <fullName evidence="5">T-complex protein 11</fullName>
    </recommendedName>
</protein>
<organism evidence="3 4">
    <name type="scientific">Elaphomyces granulatus</name>
    <dbReference type="NCBI Taxonomy" id="519963"/>
    <lineage>
        <taxon>Eukaryota</taxon>
        <taxon>Fungi</taxon>
        <taxon>Dikarya</taxon>
        <taxon>Ascomycota</taxon>
        <taxon>Pezizomycotina</taxon>
        <taxon>Eurotiomycetes</taxon>
        <taxon>Eurotiomycetidae</taxon>
        <taxon>Eurotiales</taxon>
        <taxon>Elaphomycetaceae</taxon>
        <taxon>Elaphomyces</taxon>
    </lineage>
</organism>
<dbReference type="PANTHER" id="PTHR12832">
    <property type="entry name" value="TESTIS-SPECIFIC PROTEIN PBS13 T-COMPLEX 11"/>
    <property type="match status" value="1"/>
</dbReference>
<accession>A0A232LTB8</accession>
<gene>
    <name evidence="3" type="ORF">Egran_04869</name>
</gene>
<feature type="region of interest" description="Disordered" evidence="2">
    <location>
        <begin position="1"/>
        <end position="50"/>
    </location>
</feature>
<dbReference type="Pfam" id="PF05794">
    <property type="entry name" value="Tcp11"/>
    <property type="match status" value="1"/>
</dbReference>
<name>A0A232LTB8_9EURO</name>
<keyword evidence="4" id="KW-1185">Reference proteome</keyword>